<keyword evidence="4" id="KW-1185">Reference proteome</keyword>
<dbReference type="STRING" id="407036.SAMN05216243_2736"/>
<gene>
    <name evidence="3" type="ORF">SAMN05216243_2736</name>
</gene>
<dbReference type="PANTHER" id="PTHR34473:SF2">
    <property type="entry name" value="UPF0699 TRANSMEMBRANE PROTEIN YDBT"/>
    <property type="match status" value="1"/>
</dbReference>
<keyword evidence="1" id="KW-0472">Membrane</keyword>
<feature type="transmembrane region" description="Helical" evidence="1">
    <location>
        <begin position="220"/>
        <end position="249"/>
    </location>
</feature>
<evidence type="ECO:0000256" key="1">
    <source>
        <dbReference type="SAM" id="Phobius"/>
    </source>
</evidence>
<organism evidence="3 4">
    <name type="scientific">Sediminibacillus albus</name>
    <dbReference type="NCBI Taxonomy" id="407036"/>
    <lineage>
        <taxon>Bacteria</taxon>
        <taxon>Bacillati</taxon>
        <taxon>Bacillota</taxon>
        <taxon>Bacilli</taxon>
        <taxon>Bacillales</taxon>
        <taxon>Bacillaceae</taxon>
        <taxon>Sediminibacillus</taxon>
    </lineage>
</organism>
<feature type="domain" description="YdbS-like PH" evidence="2">
    <location>
        <begin position="65"/>
        <end position="145"/>
    </location>
</feature>
<dbReference type="InterPro" id="IPR014529">
    <property type="entry name" value="UCP026631"/>
</dbReference>
<name>A0A1G9AWN1_9BACI</name>
<feature type="transmembrane region" description="Helical" evidence="1">
    <location>
        <begin position="357"/>
        <end position="375"/>
    </location>
</feature>
<evidence type="ECO:0000313" key="3">
    <source>
        <dbReference type="EMBL" id="SDK31005.1"/>
    </source>
</evidence>
<reference evidence="3 4" key="1">
    <citation type="submission" date="2016-10" db="EMBL/GenBank/DDBJ databases">
        <authorList>
            <person name="de Groot N.N."/>
        </authorList>
    </citation>
    <scope>NUCLEOTIDE SEQUENCE [LARGE SCALE GENOMIC DNA]</scope>
    <source>
        <strain evidence="3 4">CGMCC 1.6502</strain>
    </source>
</reference>
<protein>
    <submittedName>
        <fullName evidence="3">Putative membrane protein</fullName>
    </submittedName>
</protein>
<dbReference type="PIRSF" id="PIRSF026631">
    <property type="entry name" value="UCP026631"/>
    <property type="match status" value="1"/>
</dbReference>
<feature type="transmembrane region" description="Helical" evidence="1">
    <location>
        <begin position="45"/>
        <end position="68"/>
    </location>
</feature>
<feature type="domain" description="YdbS-like PH" evidence="2">
    <location>
        <begin position="398"/>
        <end position="479"/>
    </location>
</feature>
<dbReference type="InterPro" id="IPR005182">
    <property type="entry name" value="YdbS-like_PH"/>
</dbReference>
<dbReference type="PANTHER" id="PTHR34473">
    <property type="entry name" value="UPF0699 TRANSMEMBRANE PROTEIN YDBS"/>
    <property type="match status" value="1"/>
</dbReference>
<feature type="transmembrane region" description="Helical" evidence="1">
    <location>
        <begin position="180"/>
        <end position="200"/>
    </location>
</feature>
<dbReference type="Proteomes" id="UP000198694">
    <property type="component" value="Unassembled WGS sequence"/>
</dbReference>
<dbReference type="EMBL" id="FNFL01000004">
    <property type="protein sequence ID" value="SDK31005.1"/>
    <property type="molecule type" value="Genomic_DNA"/>
</dbReference>
<evidence type="ECO:0000259" key="2">
    <source>
        <dbReference type="Pfam" id="PF03703"/>
    </source>
</evidence>
<sequence>MMSEPRRMHPATTIFNFIRLIKDFIIPLLIGSFAFVRNISASSWIWMLAAALIVAGMIAFSFLSWYRFTYRVEEEELRIEYGLLIRKKRYISKNRIQSIDLTAGIIHRLFGLVRVEVQTAGSDNAAEAGLKAVTRNDGEQLRDILKGLKDTTGEPQEGMNQVQSPEHPDVPAEKIKFPRLLFAATTSGGIGVFLSLFALVGSQFNQMVPEGFLKGIYNWAVHLSIMVIIVLVLIICLVLWLMAIAGTFLRYSYFTIYKREDEIFITRGLLEKKQVTIPLKRIQGIRIQENIFRQPFGYAAVYAEVAGGAADKNDDFSIALFPLLKTSEIPGFIGQFLPDFQYEQNWRGLPRRSARRFILRAAAPVLLVAIPLIYFFPMYSWTALIVLAAASALGFLRYKDAGFAVQRNQLYFRNRGLSRETIVTKKNRIQSMSSSEHWFQWRKSLKTSYFSIASHSGLGKRFRVKDMEAAEADELHGWYSFQEK</sequence>
<keyword evidence="1" id="KW-0812">Transmembrane</keyword>
<accession>A0A1G9AWN1</accession>
<proteinExistence type="predicted"/>
<feature type="domain" description="YdbS-like PH" evidence="2">
    <location>
        <begin position="259"/>
        <end position="316"/>
    </location>
</feature>
<evidence type="ECO:0000313" key="4">
    <source>
        <dbReference type="Proteomes" id="UP000198694"/>
    </source>
</evidence>
<feature type="transmembrane region" description="Helical" evidence="1">
    <location>
        <begin position="20"/>
        <end position="39"/>
    </location>
</feature>
<dbReference type="Pfam" id="PF03703">
    <property type="entry name" value="bPH_2"/>
    <property type="match status" value="3"/>
</dbReference>
<dbReference type="AlphaFoldDB" id="A0A1G9AWN1"/>
<feature type="transmembrane region" description="Helical" evidence="1">
    <location>
        <begin position="381"/>
        <end position="398"/>
    </location>
</feature>
<keyword evidence="1" id="KW-1133">Transmembrane helix</keyword>